<keyword evidence="9" id="KW-0482">Metalloprotease</keyword>
<dbReference type="EMBL" id="JACRSO010000002">
    <property type="protein sequence ID" value="MBC8529016.1"/>
    <property type="molecule type" value="Genomic_DNA"/>
</dbReference>
<dbReference type="AlphaFoldDB" id="A0A926D0K3"/>
<keyword evidence="10 11" id="KW-0472">Membrane</keyword>
<evidence type="ECO:0000256" key="5">
    <source>
        <dbReference type="ARBA" id="ARBA00022692"/>
    </source>
</evidence>
<keyword evidence="6" id="KW-0378">Hydrolase</keyword>
<evidence type="ECO:0000256" key="8">
    <source>
        <dbReference type="ARBA" id="ARBA00022989"/>
    </source>
</evidence>
<evidence type="ECO:0000256" key="10">
    <source>
        <dbReference type="ARBA" id="ARBA00023136"/>
    </source>
</evidence>
<keyword evidence="4 13" id="KW-0645">Protease</keyword>
<gene>
    <name evidence="13" type="ORF">H8699_06215</name>
</gene>
<feature type="transmembrane region" description="Helical" evidence="11">
    <location>
        <begin position="12"/>
        <end position="32"/>
    </location>
</feature>
<proteinExistence type="inferred from homology"/>
<keyword evidence="8 11" id="KW-1133">Transmembrane helix</keyword>
<evidence type="ECO:0000256" key="6">
    <source>
        <dbReference type="ARBA" id="ARBA00022801"/>
    </source>
</evidence>
<evidence type="ECO:0000256" key="1">
    <source>
        <dbReference type="ARBA" id="ARBA00001947"/>
    </source>
</evidence>
<dbReference type="InterPro" id="IPR041489">
    <property type="entry name" value="PDZ_6"/>
</dbReference>
<keyword evidence="14" id="KW-1185">Reference proteome</keyword>
<evidence type="ECO:0000256" key="11">
    <source>
        <dbReference type="SAM" id="Phobius"/>
    </source>
</evidence>
<evidence type="ECO:0000256" key="7">
    <source>
        <dbReference type="ARBA" id="ARBA00022833"/>
    </source>
</evidence>
<dbReference type="PROSITE" id="PS50106">
    <property type="entry name" value="PDZ"/>
    <property type="match status" value="1"/>
</dbReference>
<dbReference type="CDD" id="cd23081">
    <property type="entry name" value="cpPDZ_EcRseP-like"/>
    <property type="match status" value="1"/>
</dbReference>
<keyword evidence="7" id="KW-0862">Zinc</keyword>
<dbReference type="InterPro" id="IPR001478">
    <property type="entry name" value="PDZ"/>
</dbReference>
<dbReference type="GO" id="GO:0004222">
    <property type="term" value="F:metalloendopeptidase activity"/>
    <property type="evidence" value="ECO:0007669"/>
    <property type="project" value="InterPro"/>
</dbReference>
<dbReference type="SUPFAM" id="SSF50156">
    <property type="entry name" value="PDZ domain-like"/>
    <property type="match status" value="1"/>
</dbReference>
<organism evidence="13 14">
    <name type="scientific">Luoshenia tenuis</name>
    <dbReference type="NCBI Taxonomy" id="2763654"/>
    <lineage>
        <taxon>Bacteria</taxon>
        <taxon>Bacillati</taxon>
        <taxon>Bacillota</taxon>
        <taxon>Clostridia</taxon>
        <taxon>Christensenellales</taxon>
        <taxon>Christensenellaceae</taxon>
        <taxon>Luoshenia</taxon>
    </lineage>
</organism>
<dbReference type="Proteomes" id="UP000654279">
    <property type="component" value="Unassembled WGS sequence"/>
</dbReference>
<dbReference type="Pfam" id="PF02163">
    <property type="entry name" value="Peptidase_M50"/>
    <property type="match status" value="1"/>
</dbReference>
<reference evidence="13" key="1">
    <citation type="submission" date="2020-08" db="EMBL/GenBank/DDBJ databases">
        <title>Genome public.</title>
        <authorList>
            <person name="Liu C."/>
            <person name="Sun Q."/>
        </authorList>
    </citation>
    <scope>NUCLEOTIDE SEQUENCE</scope>
    <source>
        <strain evidence="13">NSJ-44</strain>
    </source>
</reference>
<dbReference type="PANTHER" id="PTHR42837">
    <property type="entry name" value="REGULATOR OF SIGMA-E PROTEASE RSEP"/>
    <property type="match status" value="1"/>
</dbReference>
<dbReference type="Pfam" id="PF17820">
    <property type="entry name" value="PDZ_6"/>
    <property type="match status" value="1"/>
</dbReference>
<feature type="transmembrane region" description="Helical" evidence="11">
    <location>
        <begin position="329"/>
        <end position="348"/>
    </location>
</feature>
<feature type="domain" description="PDZ" evidence="12">
    <location>
        <begin position="129"/>
        <end position="183"/>
    </location>
</feature>
<comment type="similarity">
    <text evidence="3">Belongs to the peptidase M50B family.</text>
</comment>
<dbReference type="InterPro" id="IPR008915">
    <property type="entry name" value="Peptidase_M50"/>
</dbReference>
<evidence type="ECO:0000256" key="3">
    <source>
        <dbReference type="ARBA" id="ARBA00007931"/>
    </source>
</evidence>
<dbReference type="InterPro" id="IPR004387">
    <property type="entry name" value="Pept_M50_Zn"/>
</dbReference>
<dbReference type="SMART" id="SM00228">
    <property type="entry name" value="PDZ"/>
    <property type="match status" value="1"/>
</dbReference>
<protein>
    <submittedName>
        <fullName evidence="13">Site-2 protease family protein</fullName>
    </submittedName>
</protein>
<evidence type="ECO:0000259" key="12">
    <source>
        <dbReference type="PROSITE" id="PS50106"/>
    </source>
</evidence>
<dbReference type="InterPro" id="IPR036034">
    <property type="entry name" value="PDZ_sf"/>
</dbReference>
<name>A0A926D0K3_9FIRM</name>
<dbReference type="PANTHER" id="PTHR42837:SF2">
    <property type="entry name" value="MEMBRANE METALLOPROTEASE ARASP2, CHLOROPLASTIC-RELATED"/>
    <property type="match status" value="1"/>
</dbReference>
<comment type="cofactor">
    <cofactor evidence="1">
        <name>Zn(2+)</name>
        <dbReference type="ChEBI" id="CHEBI:29105"/>
    </cofactor>
</comment>
<feature type="transmembrane region" description="Helical" evidence="11">
    <location>
        <begin position="96"/>
        <end position="121"/>
    </location>
</feature>
<evidence type="ECO:0000256" key="9">
    <source>
        <dbReference type="ARBA" id="ARBA00023049"/>
    </source>
</evidence>
<dbReference type="CDD" id="cd06163">
    <property type="entry name" value="S2P-M50_PDZ_RseP-like"/>
    <property type="match status" value="1"/>
</dbReference>
<accession>A0A926D0K3</accession>
<evidence type="ECO:0000313" key="13">
    <source>
        <dbReference type="EMBL" id="MBC8529016.1"/>
    </source>
</evidence>
<sequence length="359" mass="38875">MGAIFSNIGAILIALLALSIIVMVHEFGHFIAGKAVGMQVLEFSIGMGPKIVQKERKGTMYSLRWLPIGGYCRFLGEDESDDDPRAMNNISVGRRAIMVAAGALMNFVFAFVVAALLLMFFGGDYSSRIVTVDEGRPAIEAGLMAGDKIVSVNGVAVETASQARTEIQKDPTQPITLTVEREGQLVENLVMTPVYDEASQSYLIGITFGERIPLSFFEAIKQAGQMLVDIVTQMFVFLKNLIFKFEGAQDLGGPVRIVSILGDAAKIGFAGTWDAITLAIKNLMMFGVLISINLGVINLLPIPGMDGARLVFIAIEAIRGKPIPPEKEGMVHFCGLVFMMGLFVVLTFQDIRALIFPGT</sequence>
<evidence type="ECO:0000313" key="14">
    <source>
        <dbReference type="Proteomes" id="UP000654279"/>
    </source>
</evidence>
<comment type="subcellular location">
    <subcellularLocation>
        <location evidence="2">Membrane</location>
        <topology evidence="2">Multi-pass membrane protein</topology>
    </subcellularLocation>
</comment>
<feature type="transmembrane region" description="Helical" evidence="11">
    <location>
        <begin position="283"/>
        <end position="302"/>
    </location>
</feature>
<evidence type="ECO:0000256" key="2">
    <source>
        <dbReference type="ARBA" id="ARBA00004141"/>
    </source>
</evidence>
<dbReference type="Gene3D" id="2.30.42.10">
    <property type="match status" value="1"/>
</dbReference>
<keyword evidence="5 11" id="KW-0812">Transmembrane</keyword>
<dbReference type="GO" id="GO:0006508">
    <property type="term" value="P:proteolysis"/>
    <property type="evidence" value="ECO:0007669"/>
    <property type="project" value="UniProtKB-KW"/>
</dbReference>
<dbReference type="RefSeq" id="WP_249284927.1">
    <property type="nucleotide sequence ID" value="NZ_JACRSO010000002.1"/>
</dbReference>
<comment type="caution">
    <text evidence="13">The sequence shown here is derived from an EMBL/GenBank/DDBJ whole genome shotgun (WGS) entry which is preliminary data.</text>
</comment>
<evidence type="ECO:0000256" key="4">
    <source>
        <dbReference type="ARBA" id="ARBA00022670"/>
    </source>
</evidence>
<dbReference type="GO" id="GO:0016020">
    <property type="term" value="C:membrane"/>
    <property type="evidence" value="ECO:0007669"/>
    <property type="project" value="UniProtKB-SubCell"/>
</dbReference>